<evidence type="ECO:0000313" key="2">
    <source>
        <dbReference type="EMBL" id="GET21702.1"/>
    </source>
</evidence>
<dbReference type="SUPFAM" id="SSF49299">
    <property type="entry name" value="PKD domain"/>
    <property type="match status" value="1"/>
</dbReference>
<protein>
    <submittedName>
        <fullName evidence="3">PKD family protein</fullName>
    </submittedName>
</protein>
<gene>
    <name evidence="3" type="ORF">CLV93_104350</name>
    <name evidence="2" type="ORF">JCM18694_19480</name>
</gene>
<keyword evidence="5" id="KW-1185">Reference proteome</keyword>
<dbReference type="EMBL" id="BLAU01000001">
    <property type="protein sequence ID" value="GET21702.1"/>
    <property type="molecule type" value="Genomic_DNA"/>
</dbReference>
<reference evidence="2 5" key="2">
    <citation type="submission" date="2019-10" db="EMBL/GenBank/DDBJ databases">
        <title>Prolixibacter strains distinguished by the presence of nitrate reductase genes were adept at nitrate-dependent anaerobic corrosion of metallic iron and carbon steel.</title>
        <authorList>
            <person name="Iino T."/>
            <person name="Shono N."/>
            <person name="Ito K."/>
            <person name="Nakamura R."/>
            <person name="Sueoka K."/>
            <person name="Harayama S."/>
            <person name="Ohkuma M."/>
        </authorList>
    </citation>
    <scope>NUCLEOTIDE SEQUENCE [LARGE SCALE GENOMIC DNA]</scope>
    <source>
        <strain evidence="2 5">MIC1-1</strain>
    </source>
</reference>
<dbReference type="Pfam" id="PF16820">
    <property type="entry name" value="PKD_3"/>
    <property type="match status" value="1"/>
</dbReference>
<dbReference type="InterPro" id="IPR035986">
    <property type="entry name" value="PKD_dom_sf"/>
</dbReference>
<dbReference type="Proteomes" id="UP000396862">
    <property type="component" value="Unassembled WGS sequence"/>
</dbReference>
<comment type="caution">
    <text evidence="3">The sequence shown here is derived from an EMBL/GenBank/DDBJ whole genome shotgun (WGS) entry which is preliminary data.</text>
</comment>
<dbReference type="PROSITE" id="PS51257">
    <property type="entry name" value="PROKAR_LIPOPROTEIN"/>
    <property type="match status" value="1"/>
</dbReference>
<evidence type="ECO:0000313" key="3">
    <source>
        <dbReference type="EMBL" id="PSK83418.1"/>
    </source>
</evidence>
<feature type="domain" description="Bacteroidetes PKD-like" evidence="1">
    <location>
        <begin position="29"/>
        <end position="95"/>
    </location>
</feature>
<dbReference type="AlphaFoldDB" id="A0A2P8CEM9"/>
<dbReference type="InterPro" id="IPR041696">
    <property type="entry name" value="PKD_3"/>
</dbReference>
<proteinExistence type="predicted"/>
<evidence type="ECO:0000313" key="4">
    <source>
        <dbReference type="Proteomes" id="UP000240621"/>
    </source>
</evidence>
<accession>A0A2P8CEM9</accession>
<dbReference type="Gene3D" id="2.60.40.10">
    <property type="entry name" value="Immunoglobulins"/>
    <property type="match status" value="1"/>
</dbReference>
<dbReference type="InterPro" id="IPR013783">
    <property type="entry name" value="Ig-like_fold"/>
</dbReference>
<dbReference type="OrthoDB" id="975810at2"/>
<reference evidence="3 4" key="1">
    <citation type="submission" date="2018-03" db="EMBL/GenBank/DDBJ databases">
        <title>Genomic Encyclopedia of Archaeal and Bacterial Type Strains, Phase II (KMG-II): from individual species to whole genera.</title>
        <authorList>
            <person name="Goeker M."/>
        </authorList>
    </citation>
    <scope>NUCLEOTIDE SEQUENCE [LARGE SCALE GENOMIC DNA]</scope>
    <source>
        <strain evidence="3 4">DSM 27267</strain>
    </source>
</reference>
<sequence length="378" mass="41150">MKKLILLSYMLLAGLLFLVSCSKTESPLPPEITMNIPAQGYEVVAGAQLSLIAQASNADGASYTWTNQGTPVSQEQTYNFVSEVPGVYQIGLTVATTQGKASTQFNVTVTSSPYITKVFDYQYGPGQHADSITGNESSNFVGEPWADGKSFVHLGGWGGYIVAGFDHTVKNRDGYDFAVYAQPGASSEPGVVYIMKDTNGNGKPDDGLWLQLKGSEYNNTETIHNYEVTYYKPATDSDNVTWKDNQGNSGELVPNYSTGSWWWSGYGDKTKVTFDGERLPDAYVNTSTDSSTESWALRDGLFTRGYAETYNNQDYDTNLKANRFDISDAVNADGSPANIDGIDFIKVQSSVFQIAGWLNEVSSEVSGAVDLNMLNNAN</sequence>
<evidence type="ECO:0000313" key="5">
    <source>
        <dbReference type="Proteomes" id="UP000396862"/>
    </source>
</evidence>
<evidence type="ECO:0000259" key="1">
    <source>
        <dbReference type="Pfam" id="PF16820"/>
    </source>
</evidence>
<dbReference type="RefSeq" id="WP_106542201.1">
    <property type="nucleotide sequence ID" value="NZ_BLAU01000001.1"/>
</dbReference>
<dbReference type="EMBL" id="PYGC01000004">
    <property type="protein sequence ID" value="PSK83418.1"/>
    <property type="molecule type" value="Genomic_DNA"/>
</dbReference>
<name>A0A2P8CEM9_9BACT</name>
<organism evidence="3 4">
    <name type="scientific">Prolixibacter denitrificans</name>
    <dbReference type="NCBI Taxonomy" id="1541063"/>
    <lineage>
        <taxon>Bacteria</taxon>
        <taxon>Pseudomonadati</taxon>
        <taxon>Bacteroidota</taxon>
        <taxon>Bacteroidia</taxon>
        <taxon>Marinilabiliales</taxon>
        <taxon>Prolixibacteraceae</taxon>
        <taxon>Prolixibacter</taxon>
    </lineage>
</organism>
<dbReference type="Proteomes" id="UP000240621">
    <property type="component" value="Unassembled WGS sequence"/>
</dbReference>